<dbReference type="Proteomes" id="UP000886998">
    <property type="component" value="Unassembled WGS sequence"/>
</dbReference>
<reference evidence="2" key="1">
    <citation type="submission" date="2020-08" db="EMBL/GenBank/DDBJ databases">
        <title>Multicomponent nature underlies the extraordinary mechanical properties of spider dragline silk.</title>
        <authorList>
            <person name="Kono N."/>
            <person name="Nakamura H."/>
            <person name="Mori M."/>
            <person name="Yoshida Y."/>
            <person name="Ohtoshi R."/>
            <person name="Malay A.D."/>
            <person name="Moran D.A.P."/>
            <person name="Tomita M."/>
            <person name="Numata K."/>
            <person name="Arakawa K."/>
        </authorList>
    </citation>
    <scope>NUCLEOTIDE SEQUENCE</scope>
</reference>
<gene>
    <name evidence="2" type="ORF">TNIN_10531</name>
</gene>
<proteinExistence type="predicted"/>
<protein>
    <submittedName>
        <fullName evidence="2">Uncharacterized protein</fullName>
    </submittedName>
</protein>
<feature type="region of interest" description="Disordered" evidence="1">
    <location>
        <begin position="180"/>
        <end position="208"/>
    </location>
</feature>
<evidence type="ECO:0000313" key="3">
    <source>
        <dbReference type="Proteomes" id="UP000886998"/>
    </source>
</evidence>
<feature type="compositionally biased region" description="Polar residues" evidence="1">
    <location>
        <begin position="183"/>
        <end position="202"/>
    </location>
</feature>
<name>A0A8X6WNM5_9ARAC</name>
<keyword evidence="3" id="KW-1185">Reference proteome</keyword>
<accession>A0A8X6WNM5</accession>
<evidence type="ECO:0000256" key="1">
    <source>
        <dbReference type="SAM" id="MobiDB-lite"/>
    </source>
</evidence>
<dbReference type="OrthoDB" id="10554682at2759"/>
<dbReference type="EMBL" id="BMAV01000874">
    <property type="protein sequence ID" value="GFY38483.1"/>
    <property type="molecule type" value="Genomic_DNA"/>
</dbReference>
<dbReference type="AlphaFoldDB" id="A0A8X6WNM5"/>
<feature type="region of interest" description="Disordered" evidence="1">
    <location>
        <begin position="1"/>
        <end position="23"/>
    </location>
</feature>
<organism evidence="2 3">
    <name type="scientific">Trichonephila inaurata madagascariensis</name>
    <dbReference type="NCBI Taxonomy" id="2747483"/>
    <lineage>
        <taxon>Eukaryota</taxon>
        <taxon>Metazoa</taxon>
        <taxon>Ecdysozoa</taxon>
        <taxon>Arthropoda</taxon>
        <taxon>Chelicerata</taxon>
        <taxon>Arachnida</taxon>
        <taxon>Araneae</taxon>
        <taxon>Araneomorphae</taxon>
        <taxon>Entelegynae</taxon>
        <taxon>Araneoidea</taxon>
        <taxon>Nephilidae</taxon>
        <taxon>Trichonephila</taxon>
        <taxon>Trichonephila inaurata</taxon>
    </lineage>
</organism>
<comment type="caution">
    <text evidence="2">The sequence shown here is derived from an EMBL/GenBank/DDBJ whole genome shotgun (WGS) entry which is preliminary data.</text>
</comment>
<evidence type="ECO:0000313" key="2">
    <source>
        <dbReference type="EMBL" id="GFY38483.1"/>
    </source>
</evidence>
<feature type="compositionally biased region" description="Polar residues" evidence="1">
    <location>
        <begin position="8"/>
        <end position="23"/>
    </location>
</feature>
<sequence>MDMILDRQMNTDSGTPSRPSTPILSPQCQRWIFLNAEIQKFTFLAQGIESSLESIRRFGTVDENDSYVIKARTELKEYNTLLSLTVSEFNSLPLCDLPGCPQHHTPLSSPSKNSVSSQITLNDNESISAPTKTFPLKRKEINDDGFITPPISKVNKTANCTTQQNFNSELRNKFKNLIEEPTRISTETSAFPRQPTQSQQPVKNLPPQ</sequence>